<comment type="catalytic activity">
    <reaction evidence="3 4">
        <text>[thioredoxin]-disulfide + L-methionine + H2O = L-methionine (S)-S-oxide + [thioredoxin]-dithiol</text>
        <dbReference type="Rhea" id="RHEA:19993"/>
        <dbReference type="Rhea" id="RHEA-COMP:10698"/>
        <dbReference type="Rhea" id="RHEA-COMP:10700"/>
        <dbReference type="ChEBI" id="CHEBI:15377"/>
        <dbReference type="ChEBI" id="CHEBI:29950"/>
        <dbReference type="ChEBI" id="CHEBI:50058"/>
        <dbReference type="ChEBI" id="CHEBI:57844"/>
        <dbReference type="ChEBI" id="CHEBI:58772"/>
        <dbReference type="EC" id="1.8.4.11"/>
    </reaction>
</comment>
<keyword evidence="5" id="KW-0732">Signal</keyword>
<dbReference type="GO" id="GO:0008113">
    <property type="term" value="F:peptide-methionine (S)-S-oxide reductase activity"/>
    <property type="evidence" value="ECO:0007669"/>
    <property type="project" value="UniProtKB-UniRule"/>
</dbReference>
<dbReference type="Proteomes" id="UP000866496">
    <property type="component" value="Unassembled WGS sequence"/>
</dbReference>
<evidence type="ECO:0000259" key="6">
    <source>
        <dbReference type="Pfam" id="PF01625"/>
    </source>
</evidence>
<proteinExistence type="inferred from homology"/>
<dbReference type="EMBL" id="DACWHX010000011">
    <property type="protein sequence ID" value="HAU1880628.1"/>
    <property type="molecule type" value="Genomic_DNA"/>
</dbReference>
<feature type="domain" description="Peptide methionine sulphoxide reductase MsrA" evidence="6">
    <location>
        <begin position="21"/>
        <end position="169"/>
    </location>
</feature>
<dbReference type="Gene3D" id="3.30.1060.10">
    <property type="entry name" value="Peptide methionine sulphoxide reductase MsrA"/>
    <property type="match status" value="1"/>
</dbReference>
<accession>A0A133WX64</accession>
<dbReference type="Proteomes" id="UP000239239">
    <property type="component" value="Unassembled WGS sequence"/>
</dbReference>
<reference evidence="7" key="1">
    <citation type="journal article" date="2018" name="Genome Biol.">
        <title>SKESA: strategic k-mer extension for scrupulous assemblies.</title>
        <authorList>
            <person name="Souvorov A."/>
            <person name="Agarwala R."/>
            <person name="Lipman D.J."/>
        </authorList>
    </citation>
    <scope>NUCLEOTIDE SEQUENCE</scope>
    <source>
        <strain evidence="7">AZ00058701</strain>
    </source>
</reference>
<gene>
    <name evidence="4 8" type="primary">msrA</name>
    <name evidence="8" type="ORF">C3928_10720</name>
    <name evidence="7" type="ORF">JBJ86_10280</name>
</gene>
<dbReference type="EC" id="1.8.4.11" evidence="4"/>
<dbReference type="EMBL" id="PQWY01000015">
    <property type="protein sequence ID" value="PPK30096.1"/>
    <property type="molecule type" value="Genomic_DNA"/>
</dbReference>
<evidence type="ECO:0000256" key="2">
    <source>
        <dbReference type="ARBA" id="ARBA00047806"/>
    </source>
</evidence>
<dbReference type="AlphaFoldDB" id="A0A133WX64"/>
<name>A0A133WX64_LEGPN</name>
<dbReference type="InterPro" id="IPR036509">
    <property type="entry name" value="Met_Sox_Rdtase_MsrA_sf"/>
</dbReference>
<dbReference type="OrthoDB" id="4174719at2"/>
<comment type="catalytic activity">
    <reaction evidence="2 4">
        <text>L-methionyl-[protein] + [thioredoxin]-disulfide + H2O = L-methionyl-(S)-S-oxide-[protein] + [thioredoxin]-dithiol</text>
        <dbReference type="Rhea" id="RHEA:14217"/>
        <dbReference type="Rhea" id="RHEA-COMP:10698"/>
        <dbReference type="Rhea" id="RHEA-COMP:10700"/>
        <dbReference type="Rhea" id="RHEA-COMP:12313"/>
        <dbReference type="Rhea" id="RHEA-COMP:12315"/>
        <dbReference type="ChEBI" id="CHEBI:15377"/>
        <dbReference type="ChEBI" id="CHEBI:16044"/>
        <dbReference type="ChEBI" id="CHEBI:29950"/>
        <dbReference type="ChEBI" id="CHEBI:44120"/>
        <dbReference type="ChEBI" id="CHEBI:50058"/>
        <dbReference type="EC" id="1.8.4.11"/>
    </reaction>
</comment>
<dbReference type="SUPFAM" id="SSF55068">
    <property type="entry name" value="Peptide methionine sulfoxide reductase"/>
    <property type="match status" value="1"/>
</dbReference>
<dbReference type="GeneID" id="57036095"/>
<dbReference type="HAMAP" id="MF_01401">
    <property type="entry name" value="MsrA"/>
    <property type="match status" value="1"/>
</dbReference>
<dbReference type="InterPro" id="IPR002569">
    <property type="entry name" value="Met_Sox_Rdtase_MsrA_dom"/>
</dbReference>
<evidence type="ECO:0000313" key="9">
    <source>
        <dbReference type="Proteomes" id="UP000239239"/>
    </source>
</evidence>
<comment type="caution">
    <text evidence="8">The sequence shown here is derived from an EMBL/GenBank/DDBJ whole genome shotgun (WGS) entry which is preliminary data.</text>
</comment>
<dbReference type="NCBIfam" id="TIGR00401">
    <property type="entry name" value="msrA"/>
    <property type="match status" value="1"/>
</dbReference>
<feature type="active site" evidence="4">
    <location>
        <position position="28"/>
    </location>
</feature>
<feature type="chain" id="PRO_5014245987" description="Peptide methionine sulfoxide reductase MsrA" evidence="5">
    <location>
        <begin position="18"/>
        <end position="190"/>
    </location>
</feature>
<reference evidence="8 9" key="2">
    <citation type="submission" date="2018-02" db="EMBL/GenBank/DDBJ databases">
        <title>Draft genome sequences of four Legionella pneumophila clinical strains isolated in Ontario.</title>
        <authorList>
            <person name="Fortuna A."/>
            <person name="Ramnarine R."/>
            <person name="Li A."/>
            <person name="Frantz C."/>
            <person name="Mallo G."/>
        </authorList>
    </citation>
    <scope>NUCLEOTIDE SEQUENCE [LARGE SCALE GENOMIC DNA]</scope>
    <source>
        <strain evidence="8 9">LG61</strain>
    </source>
</reference>
<sequence>MRYLFILIALLSQPLFAKPSEAIFAGGCFWCVEADFDKVPGVLETISGYDGGTEPRPGYALVSSGKTAYVEVVRVVFDSDKVTYQELLDFYWRHIDPTVQNQQFCDVGKQYRSVIFYLNDDQKKAALASIDEIKKRFPKVYTEVIPSTTFYPAEEYHQDYYQKNPIRYKYYRYNCGRDARIKELWDEKSS</sequence>
<dbReference type="RefSeq" id="WP_010947811.1">
    <property type="nucleotide sequence ID" value="NZ_BBUG01000033.1"/>
</dbReference>
<protein>
    <recommendedName>
        <fullName evidence="4">Peptide methionine sulfoxide reductase MsrA</fullName>
        <shortName evidence="4">Protein-methionine-S-oxide reductase</shortName>
        <ecNumber evidence="4">1.8.4.11</ecNumber>
    </recommendedName>
    <alternativeName>
        <fullName evidence="4">Peptide-methionine (S)-S-oxide reductase</fullName>
        <shortName evidence="4">Peptide Met(O) reductase</shortName>
    </alternativeName>
</protein>
<evidence type="ECO:0000256" key="1">
    <source>
        <dbReference type="ARBA" id="ARBA00023002"/>
    </source>
</evidence>
<evidence type="ECO:0000313" key="7">
    <source>
        <dbReference type="EMBL" id="HAU1880628.1"/>
    </source>
</evidence>
<dbReference type="PANTHER" id="PTHR43774">
    <property type="entry name" value="PEPTIDE METHIONINE SULFOXIDE REDUCTASE"/>
    <property type="match status" value="1"/>
</dbReference>
<organism evidence="8 9">
    <name type="scientific">Legionella pneumophila</name>
    <dbReference type="NCBI Taxonomy" id="446"/>
    <lineage>
        <taxon>Bacteria</taxon>
        <taxon>Pseudomonadati</taxon>
        <taxon>Pseudomonadota</taxon>
        <taxon>Gammaproteobacteria</taxon>
        <taxon>Legionellales</taxon>
        <taxon>Legionellaceae</taxon>
        <taxon>Legionella</taxon>
    </lineage>
</organism>
<feature type="signal peptide" evidence="5">
    <location>
        <begin position="1"/>
        <end position="17"/>
    </location>
</feature>
<evidence type="ECO:0000256" key="5">
    <source>
        <dbReference type="SAM" id="SignalP"/>
    </source>
</evidence>
<comment type="function">
    <text evidence="4">Has an important function as a repair enzyme for proteins that have been inactivated by oxidation. Catalyzes the reversible oxidation-reduction of methionine sulfoxide in proteins to methionine.</text>
</comment>
<dbReference type="Pfam" id="PF01625">
    <property type="entry name" value="PMSR"/>
    <property type="match status" value="1"/>
</dbReference>
<evidence type="ECO:0000256" key="3">
    <source>
        <dbReference type="ARBA" id="ARBA00048782"/>
    </source>
</evidence>
<comment type="similarity">
    <text evidence="4">Belongs to the MsrA Met sulfoxide reductase family.</text>
</comment>
<evidence type="ECO:0000313" key="8">
    <source>
        <dbReference type="EMBL" id="PPK30096.1"/>
    </source>
</evidence>
<reference evidence="7" key="3">
    <citation type="submission" date="2019-10" db="EMBL/GenBank/DDBJ databases">
        <authorList>
            <consortium name="NCBI Pathogen Detection Project"/>
        </authorList>
    </citation>
    <scope>NUCLEOTIDE SEQUENCE</scope>
    <source>
        <strain evidence="7">AZ00058701</strain>
    </source>
</reference>
<dbReference type="PANTHER" id="PTHR43774:SF1">
    <property type="entry name" value="PEPTIDE METHIONINE SULFOXIDE REDUCTASE MSRA 2"/>
    <property type="match status" value="1"/>
</dbReference>
<evidence type="ECO:0000256" key="4">
    <source>
        <dbReference type="HAMAP-Rule" id="MF_01401"/>
    </source>
</evidence>
<keyword evidence="1 4" id="KW-0560">Oxidoreductase</keyword>